<comment type="caution">
    <text evidence="2">The sequence shown here is derived from an EMBL/GenBank/DDBJ whole genome shotgun (WGS) entry which is preliminary data.</text>
</comment>
<sequence length="249" mass="28591">MEQMALIPRIEEGEIIPQRIGDGYISATALCKSVGKRFSDYNALKSTQDFIAELSQQTGLPTHQLVHIIKGGNAQEQGTWVHPYLAINLGQWLSVKFAVKVSQWVYEWQSGKAKPVMPVHIERYMLNRSKVPHTHFSMLNELVFNLVAPLESAGYTIPANMLPDASEGKMFCNWLRKNRGVEPKHFETYDHEFPDGRVYPAKLYPMEYMEDFKNHFHTVWLPTKAPEYFGQRAPEALKFVEQILLPSPK</sequence>
<dbReference type="InParanoid" id="A0A0Q2XZI2"/>
<name>A0A0Q2XZI2_VIBFU</name>
<dbReference type="SUPFAM" id="SSF54616">
    <property type="entry name" value="DNA-binding domain of Mlu1-box binding protein MBP1"/>
    <property type="match status" value="1"/>
</dbReference>
<proteinExistence type="predicted"/>
<dbReference type="SMART" id="SM01252">
    <property type="entry name" value="KilA-N"/>
    <property type="match status" value="1"/>
</dbReference>
<keyword evidence="3" id="KW-1185">Reference proteome</keyword>
<evidence type="ECO:0000259" key="1">
    <source>
        <dbReference type="PROSITE" id="PS51301"/>
    </source>
</evidence>
<gene>
    <name evidence="2" type="ORF">AMR76_10750</name>
</gene>
<protein>
    <submittedName>
        <fullName evidence="2">DNA-binding protein</fullName>
    </submittedName>
</protein>
<dbReference type="Pfam" id="PF26567">
    <property type="entry name" value="BstA_C"/>
    <property type="match status" value="1"/>
</dbReference>
<dbReference type="Pfam" id="PF04383">
    <property type="entry name" value="KilA-N"/>
    <property type="match status" value="1"/>
</dbReference>
<reference evidence="2 3" key="1">
    <citation type="submission" date="2015-08" db="EMBL/GenBank/DDBJ databases">
        <title>Antibacterial properties of a collection of Vibrionaceae strains.</title>
        <authorList>
            <person name="Giubergia S."/>
        </authorList>
    </citation>
    <scope>NUCLEOTIDE SEQUENCE [LARGE SCALE GENOMIC DNA]</scope>
    <source>
        <strain evidence="2 3">S0821</strain>
    </source>
</reference>
<dbReference type="AlphaFoldDB" id="A0A0Q2XZI2"/>
<accession>A0A0Q2XZI2</accession>
<dbReference type="GO" id="GO:0003677">
    <property type="term" value="F:DNA binding"/>
    <property type="evidence" value="ECO:0007669"/>
    <property type="project" value="UniProtKB-KW"/>
</dbReference>
<dbReference type="Proteomes" id="UP000051221">
    <property type="component" value="Unassembled WGS sequence"/>
</dbReference>
<evidence type="ECO:0000313" key="3">
    <source>
        <dbReference type="Proteomes" id="UP000051221"/>
    </source>
</evidence>
<organism evidence="2 3">
    <name type="scientific">Vibrio furnissii</name>
    <dbReference type="NCBI Taxonomy" id="29494"/>
    <lineage>
        <taxon>Bacteria</taxon>
        <taxon>Pseudomonadati</taxon>
        <taxon>Pseudomonadota</taxon>
        <taxon>Gammaproteobacteria</taxon>
        <taxon>Vibrionales</taxon>
        <taxon>Vibrionaceae</taxon>
        <taxon>Vibrio</taxon>
    </lineage>
</organism>
<dbReference type="EMBL" id="LKHS01000009">
    <property type="protein sequence ID" value="KQH85756.1"/>
    <property type="molecule type" value="Genomic_DNA"/>
</dbReference>
<evidence type="ECO:0000313" key="2">
    <source>
        <dbReference type="EMBL" id="KQH85756.1"/>
    </source>
</evidence>
<keyword evidence="2" id="KW-0238">DNA-binding</keyword>
<dbReference type="InterPro" id="IPR058744">
    <property type="entry name" value="BstA-like_C"/>
</dbReference>
<dbReference type="InterPro" id="IPR018004">
    <property type="entry name" value="KilA/APSES_HTH"/>
</dbReference>
<dbReference type="RefSeq" id="WP_025510393.1">
    <property type="nucleotide sequence ID" value="NZ_LKHS01000009.1"/>
</dbReference>
<dbReference type="InterPro" id="IPR036887">
    <property type="entry name" value="HTH_APSES_sf"/>
</dbReference>
<dbReference type="InterPro" id="IPR017880">
    <property type="entry name" value="KilA_N"/>
</dbReference>
<feature type="domain" description="KilA-N" evidence="1">
    <location>
        <begin position="4"/>
        <end position="108"/>
    </location>
</feature>
<dbReference type="PROSITE" id="PS51301">
    <property type="entry name" value="KILA_N"/>
    <property type="match status" value="1"/>
</dbReference>